<dbReference type="Pfam" id="PF00496">
    <property type="entry name" value="SBP_bac_5"/>
    <property type="match status" value="1"/>
</dbReference>
<dbReference type="Gene3D" id="3.40.190.10">
    <property type="entry name" value="Periplasmic binding protein-like II"/>
    <property type="match status" value="1"/>
</dbReference>
<feature type="chain" id="PRO_5046928208" evidence="4">
    <location>
        <begin position="28"/>
        <end position="613"/>
    </location>
</feature>
<dbReference type="InterPro" id="IPR000914">
    <property type="entry name" value="SBP_5_dom"/>
</dbReference>
<dbReference type="InterPro" id="IPR030678">
    <property type="entry name" value="Peptide/Ni-bd"/>
</dbReference>
<dbReference type="CDD" id="cd08497">
    <property type="entry name" value="MbnE-like"/>
    <property type="match status" value="1"/>
</dbReference>
<dbReference type="Gene3D" id="3.10.105.10">
    <property type="entry name" value="Dipeptide-binding Protein, Domain 3"/>
    <property type="match status" value="1"/>
</dbReference>
<reference evidence="7" key="1">
    <citation type="journal article" date="2019" name="Int. J. Syst. Evol. Microbiol.">
        <title>The Global Catalogue of Microorganisms (GCM) 10K type strain sequencing project: providing services to taxonomists for standard genome sequencing and annotation.</title>
        <authorList>
            <consortium name="The Broad Institute Genomics Platform"/>
            <consortium name="The Broad Institute Genome Sequencing Center for Infectious Disease"/>
            <person name="Wu L."/>
            <person name="Ma J."/>
        </authorList>
    </citation>
    <scope>NUCLEOTIDE SEQUENCE [LARGE SCALE GENOMIC DNA]</scope>
    <source>
        <strain evidence="7">KCTC 22280</strain>
    </source>
</reference>
<keyword evidence="3" id="KW-0653">Protein transport</keyword>
<dbReference type="PANTHER" id="PTHR30290:SF64">
    <property type="entry name" value="ABC TRANSPORTER PERIPLASMIC BINDING PROTEIN"/>
    <property type="match status" value="1"/>
</dbReference>
<name>A0ABQ3B9Q0_9GAMM</name>
<accession>A0ABQ3B9Q0</accession>
<keyword evidence="7" id="KW-1185">Reference proteome</keyword>
<dbReference type="RefSeq" id="WP_189577833.1">
    <property type="nucleotide sequence ID" value="NZ_BMXV01000008.1"/>
</dbReference>
<organism evidence="6 7">
    <name type="scientific">Marinobacter zhanjiangensis</name>
    <dbReference type="NCBI Taxonomy" id="578215"/>
    <lineage>
        <taxon>Bacteria</taxon>
        <taxon>Pseudomonadati</taxon>
        <taxon>Pseudomonadota</taxon>
        <taxon>Gammaproteobacteria</taxon>
        <taxon>Pseudomonadales</taxon>
        <taxon>Marinobacteraceae</taxon>
        <taxon>Marinobacter</taxon>
    </lineage>
</organism>
<dbReference type="InterPro" id="IPR039424">
    <property type="entry name" value="SBP_5"/>
</dbReference>
<evidence type="ECO:0000313" key="6">
    <source>
        <dbReference type="EMBL" id="GGY82207.1"/>
    </source>
</evidence>
<sequence>MARPRIFRFSPLFALTGALLLSATLSASEDNPDQGKAAPVEPVHALAMHGEPAYGPDFSHFSYVNPDAPKGGRLRLAVRANGYDTFNPLVVRGVAAAGISTYLYDTLLVSSDDEPFSAYGLIAESIETPEDRSHVVYNLRPEARFHDGHPITAEDVAFTFNLLMEKGHPFYRSYYAGVENVTVESERRVRFDFGDTSNRELPLIVGQMPILPEHYWQEHVFGEEGLTRPLGSGPYRIGEFEAGRYITYERAEDYWAADLPVRKGRFNFDRIRYDYYSDETVSLEAFKSGDYDFRLESSAKNWATAYSGDRFADGRIITEAIEHQRPAGMQAFIFNTRRDKFSDPKVREAIAHAFDFDWANRNLFYDQYERTDSFFENSELASSGLPQGRELEILNAYRDQLPDDVFTEAYSPPSTEGDRTLRDNLRKAMTLLQEAGYRIQDGAMVHQDTGETLSFQFLLHQKNFERIVLPFKNNLERLGMDVSVRLVDTNQYVERVQSYDFDIVTQVISQSDSPGNEQRDFWHSSVVDIKGSRNYAGIADPVVDALVEKVIQAPDRETLVNHVRALDRVLLHGHYVVPQWHLSMDRIAYWSFLERPETTPKNGVDVDNWWYGD</sequence>
<dbReference type="Proteomes" id="UP000601597">
    <property type="component" value="Unassembled WGS sequence"/>
</dbReference>
<dbReference type="PIRSF" id="PIRSF002741">
    <property type="entry name" value="MppA"/>
    <property type="match status" value="1"/>
</dbReference>
<keyword evidence="2" id="KW-0571">Peptide transport</keyword>
<dbReference type="SUPFAM" id="SSF53850">
    <property type="entry name" value="Periplasmic binding protein-like II"/>
    <property type="match status" value="1"/>
</dbReference>
<comment type="caution">
    <text evidence="6">The sequence shown here is derived from an EMBL/GenBank/DDBJ whole genome shotgun (WGS) entry which is preliminary data.</text>
</comment>
<proteinExistence type="predicted"/>
<feature type="signal peptide" evidence="4">
    <location>
        <begin position="1"/>
        <end position="27"/>
    </location>
</feature>
<keyword evidence="3" id="KW-0813">Transport</keyword>
<gene>
    <name evidence="6" type="ORF">GCM10007071_32000</name>
</gene>
<protein>
    <submittedName>
        <fullName evidence="6">ABC transporter</fullName>
    </submittedName>
</protein>
<keyword evidence="1 4" id="KW-0732">Signal</keyword>
<evidence type="ECO:0000256" key="4">
    <source>
        <dbReference type="SAM" id="SignalP"/>
    </source>
</evidence>
<evidence type="ECO:0000256" key="2">
    <source>
        <dbReference type="ARBA" id="ARBA00022856"/>
    </source>
</evidence>
<evidence type="ECO:0000259" key="5">
    <source>
        <dbReference type="Pfam" id="PF00496"/>
    </source>
</evidence>
<evidence type="ECO:0000256" key="1">
    <source>
        <dbReference type="ARBA" id="ARBA00022729"/>
    </source>
</evidence>
<evidence type="ECO:0000256" key="3">
    <source>
        <dbReference type="ARBA" id="ARBA00022927"/>
    </source>
</evidence>
<dbReference type="EMBL" id="BMXV01000008">
    <property type="protein sequence ID" value="GGY82207.1"/>
    <property type="molecule type" value="Genomic_DNA"/>
</dbReference>
<evidence type="ECO:0000313" key="7">
    <source>
        <dbReference type="Proteomes" id="UP000601597"/>
    </source>
</evidence>
<feature type="domain" description="Solute-binding protein family 5" evidence="5">
    <location>
        <begin position="120"/>
        <end position="522"/>
    </location>
</feature>
<dbReference type="PANTHER" id="PTHR30290">
    <property type="entry name" value="PERIPLASMIC BINDING COMPONENT OF ABC TRANSPORTER"/>
    <property type="match status" value="1"/>
</dbReference>